<protein>
    <submittedName>
        <fullName evidence="1">TIGR04140 family protein</fullName>
    </submittedName>
</protein>
<reference evidence="1" key="1">
    <citation type="journal article" date="2020" name="mSystems">
        <title>Genome- and Community-Level Interaction Insights into Carbon Utilization and Element Cycling Functions of Hydrothermarchaeota in Hydrothermal Sediment.</title>
        <authorList>
            <person name="Zhou Z."/>
            <person name="Liu Y."/>
            <person name="Xu W."/>
            <person name="Pan J."/>
            <person name="Luo Z.H."/>
            <person name="Li M."/>
        </authorList>
    </citation>
    <scope>NUCLEOTIDE SEQUENCE [LARGE SCALE GENOMIC DNA]</scope>
    <source>
        <strain evidence="1">HyVt-93</strain>
    </source>
</reference>
<gene>
    <name evidence="1" type="ORF">ENL40_03435</name>
</gene>
<feature type="non-terminal residue" evidence="1">
    <location>
        <position position="27"/>
    </location>
</feature>
<dbReference type="AlphaFoldDB" id="A0A7C5JXL5"/>
<evidence type="ECO:0000313" key="1">
    <source>
        <dbReference type="EMBL" id="HHI00518.1"/>
    </source>
</evidence>
<organism evidence="1">
    <name type="scientific">Thermococcus litoralis</name>
    <dbReference type="NCBI Taxonomy" id="2265"/>
    <lineage>
        <taxon>Archaea</taxon>
        <taxon>Methanobacteriati</taxon>
        <taxon>Methanobacteriota</taxon>
        <taxon>Thermococci</taxon>
        <taxon>Thermococcales</taxon>
        <taxon>Thermococcaceae</taxon>
        <taxon>Thermococcus</taxon>
    </lineage>
</organism>
<name>A0A7C5JXL5_THELI</name>
<sequence length="27" mass="3134">MRKKLITAIPPDEILKIKEISKARVEI</sequence>
<comment type="caution">
    <text evidence="1">The sequence shown here is derived from an EMBL/GenBank/DDBJ whole genome shotgun (WGS) entry which is preliminary data.</text>
</comment>
<proteinExistence type="predicted"/>
<accession>A0A7C5JXL5</accession>
<dbReference type="Proteomes" id="UP000886217">
    <property type="component" value="Unassembled WGS sequence"/>
</dbReference>
<dbReference type="EMBL" id="DRTU01000150">
    <property type="protein sequence ID" value="HHI00518.1"/>
    <property type="molecule type" value="Genomic_DNA"/>
</dbReference>